<sequence>MKDFMSFISYVNFEFQHDLRSLIYLNTPSTASQSSSVECKSGEDEWHGMSLISSSVSDISLLCSHYCHLKVAERSKNSVSFRIKRYISVLLKCDDSVVDMDSEVDMT</sequence>
<accession>A0AAV4W2N8</accession>
<proteinExistence type="predicted"/>
<dbReference type="EMBL" id="BPLR01015512">
    <property type="protein sequence ID" value="GIY76658.1"/>
    <property type="molecule type" value="Genomic_DNA"/>
</dbReference>
<evidence type="ECO:0000313" key="2">
    <source>
        <dbReference type="Proteomes" id="UP001054945"/>
    </source>
</evidence>
<evidence type="ECO:0000313" key="1">
    <source>
        <dbReference type="EMBL" id="GIY76658.1"/>
    </source>
</evidence>
<dbReference type="AlphaFoldDB" id="A0AAV4W2N8"/>
<dbReference type="Proteomes" id="UP001054945">
    <property type="component" value="Unassembled WGS sequence"/>
</dbReference>
<protein>
    <submittedName>
        <fullName evidence="1">Uncharacterized protein</fullName>
    </submittedName>
</protein>
<reference evidence="1 2" key="1">
    <citation type="submission" date="2021-06" db="EMBL/GenBank/DDBJ databases">
        <title>Caerostris extrusa draft genome.</title>
        <authorList>
            <person name="Kono N."/>
            <person name="Arakawa K."/>
        </authorList>
    </citation>
    <scope>NUCLEOTIDE SEQUENCE [LARGE SCALE GENOMIC DNA]</scope>
</reference>
<comment type="caution">
    <text evidence="1">The sequence shown here is derived from an EMBL/GenBank/DDBJ whole genome shotgun (WGS) entry which is preliminary data.</text>
</comment>
<name>A0AAV4W2N8_CAEEX</name>
<keyword evidence="2" id="KW-1185">Reference proteome</keyword>
<organism evidence="1 2">
    <name type="scientific">Caerostris extrusa</name>
    <name type="common">Bark spider</name>
    <name type="synonym">Caerostris bankana</name>
    <dbReference type="NCBI Taxonomy" id="172846"/>
    <lineage>
        <taxon>Eukaryota</taxon>
        <taxon>Metazoa</taxon>
        <taxon>Ecdysozoa</taxon>
        <taxon>Arthropoda</taxon>
        <taxon>Chelicerata</taxon>
        <taxon>Arachnida</taxon>
        <taxon>Araneae</taxon>
        <taxon>Araneomorphae</taxon>
        <taxon>Entelegynae</taxon>
        <taxon>Araneoidea</taxon>
        <taxon>Araneidae</taxon>
        <taxon>Caerostris</taxon>
    </lineage>
</organism>
<gene>
    <name evidence="1" type="ORF">CEXT_748021</name>
</gene>